<comment type="similarity">
    <text evidence="2 6">Belongs to the calsequestrin family.</text>
</comment>
<accession>A0A9J6FWP1</accession>
<dbReference type="PANTHER" id="PTHR10033">
    <property type="entry name" value="CALSEQUESTRIN"/>
    <property type="match status" value="1"/>
</dbReference>
<dbReference type="SMART" id="SM00409">
    <property type="entry name" value="IG"/>
    <property type="match status" value="1"/>
</dbReference>
<evidence type="ECO:0000313" key="9">
    <source>
        <dbReference type="Proteomes" id="UP000821853"/>
    </source>
</evidence>
<gene>
    <name evidence="8" type="ORF">HPB48_012798</name>
</gene>
<dbReference type="Gene3D" id="3.40.30.10">
    <property type="entry name" value="Glutaredoxin"/>
    <property type="match status" value="2"/>
</dbReference>
<keyword evidence="4" id="KW-0703">Sarcoplasmic reticulum</keyword>
<dbReference type="InterPro" id="IPR003599">
    <property type="entry name" value="Ig_sub"/>
</dbReference>
<dbReference type="SUPFAM" id="SSF52833">
    <property type="entry name" value="Thioredoxin-like"/>
    <property type="match status" value="1"/>
</dbReference>
<protein>
    <recommendedName>
        <fullName evidence="6">Calsequestrin</fullName>
    </recommendedName>
</protein>
<dbReference type="InterPro" id="IPR036249">
    <property type="entry name" value="Thioredoxin-like_sf"/>
</dbReference>
<keyword evidence="3 6" id="KW-0106">Calcium</keyword>
<dbReference type="OMA" id="ISRENEM"/>
<evidence type="ECO:0000256" key="6">
    <source>
        <dbReference type="RuleBase" id="RU000648"/>
    </source>
</evidence>
<evidence type="ECO:0000256" key="3">
    <source>
        <dbReference type="ARBA" id="ARBA00022837"/>
    </source>
</evidence>
<evidence type="ECO:0000256" key="2">
    <source>
        <dbReference type="ARBA" id="ARBA00010987"/>
    </source>
</evidence>
<dbReference type="GO" id="GO:0051279">
    <property type="term" value="P:regulation of release of sequestered calcium ion into cytosol"/>
    <property type="evidence" value="ECO:0007669"/>
    <property type="project" value="TreeGrafter"/>
</dbReference>
<comment type="caution">
    <text evidence="8">The sequence shown here is derived from an EMBL/GenBank/DDBJ whole genome shotgun (WGS) entry which is preliminary data.</text>
</comment>
<comment type="function">
    <text evidence="6">Calsequestrin is a high-capacity, moderate affinity, calcium-binding protein and thus acts as an internal calcium store in muscle.</text>
</comment>
<dbReference type="InterPro" id="IPR001393">
    <property type="entry name" value="Calsequestrin"/>
</dbReference>
<comment type="subcellular location">
    <subcellularLocation>
        <location evidence="1">Sarcoplasmic reticulum lumen</location>
    </subcellularLocation>
</comment>
<dbReference type="OrthoDB" id="10039395at2759"/>
<dbReference type="PROSITE" id="PS50835">
    <property type="entry name" value="IG_LIKE"/>
    <property type="match status" value="1"/>
</dbReference>
<dbReference type="GO" id="GO:0005509">
    <property type="term" value="F:calcium ion binding"/>
    <property type="evidence" value="ECO:0007669"/>
    <property type="project" value="InterPro"/>
</dbReference>
<dbReference type="InterPro" id="IPR007110">
    <property type="entry name" value="Ig-like_dom"/>
</dbReference>
<name>A0A9J6FWP1_HAELO</name>
<evidence type="ECO:0000259" key="7">
    <source>
        <dbReference type="PROSITE" id="PS50835"/>
    </source>
</evidence>
<dbReference type="Pfam" id="PF01216">
    <property type="entry name" value="Calsequestrin"/>
    <property type="match status" value="1"/>
</dbReference>
<dbReference type="VEuPathDB" id="VectorBase:HLOH_060642"/>
<keyword evidence="5" id="KW-0514">Muscle protein</keyword>
<dbReference type="InterPro" id="IPR013783">
    <property type="entry name" value="Ig-like_fold"/>
</dbReference>
<dbReference type="Proteomes" id="UP000821853">
    <property type="component" value="Chromosome 2"/>
</dbReference>
<sequence>MFLFKPQASEPSVSVITGKVDKIAFDQVDQVKVVGFFVEGAADYKLFEEASIAEGHHARFYAVFDRTVARHLKLDTVGQIALYSPFVKQPVTCPQNPASLQDLRAFVGQHRHAALTKVDEHNVHNPELEDPSRITVLAVADEASPLGGYFHRLLQRTMRNITNATASAGAPLHFNLLWVDTAVLPTAQAMLKRLGRVGSGPHLGTHDLLTGQGLWFDVSTLNATGGKGADEENVQKLLTWFAALSAPSAAAESGTWKFSEVPASKIVAEGGDVELRCTVLDAAAGDCLWLRDGRNVGASLSRLPHLAWAGVGHTGDCSLVIRGVTRGRDDGSWVCEVTGDALHPTLTSPPAVLVISSGSTTSKTEL</sequence>
<dbReference type="SUPFAM" id="SSF48726">
    <property type="entry name" value="Immunoglobulin"/>
    <property type="match status" value="1"/>
</dbReference>
<dbReference type="PANTHER" id="PTHR10033:SF0">
    <property type="entry name" value="CALSEQUESTRIN"/>
    <property type="match status" value="1"/>
</dbReference>
<evidence type="ECO:0000256" key="1">
    <source>
        <dbReference type="ARBA" id="ARBA00004564"/>
    </source>
</evidence>
<dbReference type="EMBL" id="JABSTR010000004">
    <property type="protein sequence ID" value="KAH9367682.1"/>
    <property type="molecule type" value="Genomic_DNA"/>
</dbReference>
<dbReference type="Gene3D" id="2.60.40.10">
    <property type="entry name" value="Immunoglobulins"/>
    <property type="match status" value="1"/>
</dbReference>
<proteinExistence type="inferred from homology"/>
<evidence type="ECO:0000256" key="4">
    <source>
        <dbReference type="ARBA" id="ARBA00022951"/>
    </source>
</evidence>
<reference evidence="8 9" key="1">
    <citation type="journal article" date="2020" name="Cell">
        <title>Large-Scale Comparative Analyses of Tick Genomes Elucidate Their Genetic Diversity and Vector Capacities.</title>
        <authorList>
            <consortium name="Tick Genome and Microbiome Consortium (TIGMIC)"/>
            <person name="Jia N."/>
            <person name="Wang J."/>
            <person name="Shi W."/>
            <person name="Du L."/>
            <person name="Sun Y."/>
            <person name="Zhan W."/>
            <person name="Jiang J.F."/>
            <person name="Wang Q."/>
            <person name="Zhang B."/>
            <person name="Ji P."/>
            <person name="Bell-Sakyi L."/>
            <person name="Cui X.M."/>
            <person name="Yuan T.T."/>
            <person name="Jiang B.G."/>
            <person name="Yang W.F."/>
            <person name="Lam T.T."/>
            <person name="Chang Q.C."/>
            <person name="Ding S.J."/>
            <person name="Wang X.J."/>
            <person name="Zhu J.G."/>
            <person name="Ruan X.D."/>
            <person name="Zhao L."/>
            <person name="Wei J.T."/>
            <person name="Ye R.Z."/>
            <person name="Que T.C."/>
            <person name="Du C.H."/>
            <person name="Zhou Y.H."/>
            <person name="Cheng J.X."/>
            <person name="Dai P.F."/>
            <person name="Guo W.B."/>
            <person name="Han X.H."/>
            <person name="Huang E.J."/>
            <person name="Li L.F."/>
            <person name="Wei W."/>
            <person name="Gao Y.C."/>
            <person name="Liu J.Z."/>
            <person name="Shao H.Z."/>
            <person name="Wang X."/>
            <person name="Wang C.C."/>
            <person name="Yang T.C."/>
            <person name="Huo Q.B."/>
            <person name="Li W."/>
            <person name="Chen H.Y."/>
            <person name="Chen S.E."/>
            <person name="Zhou L.G."/>
            <person name="Ni X.B."/>
            <person name="Tian J.H."/>
            <person name="Sheng Y."/>
            <person name="Liu T."/>
            <person name="Pan Y.S."/>
            <person name="Xia L.Y."/>
            <person name="Li J."/>
            <person name="Zhao F."/>
            <person name="Cao W.C."/>
        </authorList>
    </citation>
    <scope>NUCLEOTIDE SEQUENCE [LARGE SCALE GENOMIC DNA]</scope>
    <source>
        <strain evidence="8">HaeL-2018</strain>
    </source>
</reference>
<dbReference type="GO" id="GO:0033018">
    <property type="term" value="C:sarcoplasmic reticulum lumen"/>
    <property type="evidence" value="ECO:0007669"/>
    <property type="project" value="UniProtKB-SubCell"/>
</dbReference>
<evidence type="ECO:0000313" key="8">
    <source>
        <dbReference type="EMBL" id="KAH9367682.1"/>
    </source>
</evidence>
<dbReference type="InterPro" id="IPR036179">
    <property type="entry name" value="Ig-like_dom_sf"/>
</dbReference>
<organism evidence="8 9">
    <name type="scientific">Haemaphysalis longicornis</name>
    <name type="common">Bush tick</name>
    <dbReference type="NCBI Taxonomy" id="44386"/>
    <lineage>
        <taxon>Eukaryota</taxon>
        <taxon>Metazoa</taxon>
        <taxon>Ecdysozoa</taxon>
        <taxon>Arthropoda</taxon>
        <taxon>Chelicerata</taxon>
        <taxon>Arachnida</taxon>
        <taxon>Acari</taxon>
        <taxon>Parasitiformes</taxon>
        <taxon>Ixodida</taxon>
        <taxon>Ixodoidea</taxon>
        <taxon>Ixodidae</taxon>
        <taxon>Haemaphysalinae</taxon>
        <taxon>Haemaphysalis</taxon>
    </lineage>
</organism>
<evidence type="ECO:0000256" key="5">
    <source>
        <dbReference type="ARBA" id="ARBA00023179"/>
    </source>
</evidence>
<dbReference type="AlphaFoldDB" id="A0A9J6FWP1"/>
<keyword evidence="9" id="KW-1185">Reference proteome</keyword>
<feature type="domain" description="Ig-like" evidence="7">
    <location>
        <begin position="247"/>
        <end position="347"/>
    </location>
</feature>